<dbReference type="GO" id="GO:0016020">
    <property type="term" value="C:membrane"/>
    <property type="evidence" value="ECO:0007669"/>
    <property type="project" value="UniProtKB-SubCell"/>
</dbReference>
<keyword evidence="9" id="KW-1185">Reference proteome</keyword>
<sequence length="390" mass="42455">MNITHWVGLGVSVAASVLLVTVAHWVLSRQLAKIQPLAGPLVHRCRYSAYAAAVVIGINLALPARAEMEDASLYGPIQHGMEIAMIGALTWLALTAAYGVTDTVLSRLSYRNGDADRKARRLQTQVRLLRRVVATLIGFLAVTAVLFTFEGVRALGAGLLASAGLLSVVVGIAAQSTLGNLFSGLQLAFNDTLRINDVIVFEGEWARVEQLTLTTVTLRIWDERRLVVPVSDFTTKPFENWTKEGTAITGTVMLRVDWKTPIDRVREEAGSYISQHPLWDGRRWSMQATEILENGLVQLRIVVTTADSDARWDLCCDLREHLIGFLQTAFPESLPRMRTELTESSEGSSYAAMWPASAFRTTGRPSRTNGVSDDGTGGAEALDSGDGDGA</sequence>
<evidence type="ECO:0000256" key="3">
    <source>
        <dbReference type="ARBA" id="ARBA00022989"/>
    </source>
</evidence>
<comment type="caution">
    <text evidence="8">The sequence shown here is derived from an EMBL/GenBank/DDBJ whole genome shotgun (WGS) entry which is preliminary data.</text>
</comment>
<dbReference type="EMBL" id="VFQC01000001">
    <property type="protein sequence ID" value="TQN31356.1"/>
    <property type="molecule type" value="Genomic_DNA"/>
</dbReference>
<dbReference type="InterPro" id="IPR023408">
    <property type="entry name" value="MscS_beta-dom_sf"/>
</dbReference>
<gene>
    <name evidence="8" type="ORF">FHX37_1257</name>
</gene>
<dbReference type="InterPro" id="IPR006685">
    <property type="entry name" value="MscS_channel_2nd"/>
</dbReference>
<dbReference type="Gene3D" id="2.30.30.60">
    <property type="match status" value="1"/>
</dbReference>
<feature type="transmembrane region" description="Helical" evidence="6">
    <location>
        <begin position="47"/>
        <end position="64"/>
    </location>
</feature>
<proteinExistence type="predicted"/>
<feature type="region of interest" description="Disordered" evidence="5">
    <location>
        <begin position="360"/>
        <end position="390"/>
    </location>
</feature>
<dbReference type="PANTHER" id="PTHR30566:SF25">
    <property type="entry name" value="INNER MEMBRANE PROTEIN"/>
    <property type="match status" value="1"/>
</dbReference>
<dbReference type="Gene3D" id="1.10.287.1260">
    <property type="match status" value="1"/>
</dbReference>
<feature type="domain" description="Mechanosensitive ion channel MscS" evidence="7">
    <location>
        <begin position="177"/>
        <end position="243"/>
    </location>
</feature>
<feature type="transmembrane region" description="Helical" evidence="6">
    <location>
        <begin position="84"/>
        <end position="108"/>
    </location>
</feature>
<feature type="transmembrane region" description="Helical" evidence="6">
    <location>
        <begin position="128"/>
        <end position="149"/>
    </location>
</feature>
<dbReference type="Proteomes" id="UP000317422">
    <property type="component" value="Unassembled WGS sequence"/>
</dbReference>
<evidence type="ECO:0000256" key="4">
    <source>
        <dbReference type="ARBA" id="ARBA00023136"/>
    </source>
</evidence>
<evidence type="ECO:0000259" key="7">
    <source>
        <dbReference type="Pfam" id="PF00924"/>
    </source>
</evidence>
<dbReference type="InterPro" id="IPR010920">
    <property type="entry name" value="LSM_dom_sf"/>
</dbReference>
<evidence type="ECO:0000313" key="9">
    <source>
        <dbReference type="Proteomes" id="UP000317422"/>
    </source>
</evidence>
<reference evidence="8 9" key="1">
    <citation type="submission" date="2019-06" db="EMBL/GenBank/DDBJ databases">
        <title>Sequencing the genomes of 1000 actinobacteria strains.</title>
        <authorList>
            <person name="Klenk H.-P."/>
        </authorList>
    </citation>
    <scope>NUCLEOTIDE SEQUENCE [LARGE SCALE GENOMIC DNA]</scope>
    <source>
        <strain evidence="8 9">DSM 45015</strain>
    </source>
</reference>
<evidence type="ECO:0000256" key="6">
    <source>
        <dbReference type="SAM" id="Phobius"/>
    </source>
</evidence>
<evidence type="ECO:0000256" key="1">
    <source>
        <dbReference type="ARBA" id="ARBA00004370"/>
    </source>
</evidence>
<dbReference type="RefSeq" id="WP_141922639.1">
    <property type="nucleotide sequence ID" value="NZ_VFQC01000001.1"/>
</dbReference>
<name>A0A543NHN2_9ACTN</name>
<comment type="subcellular location">
    <subcellularLocation>
        <location evidence="1">Membrane</location>
    </subcellularLocation>
</comment>
<feature type="compositionally biased region" description="Polar residues" evidence="5">
    <location>
        <begin position="360"/>
        <end position="371"/>
    </location>
</feature>
<feature type="transmembrane region" description="Helical" evidence="6">
    <location>
        <begin position="155"/>
        <end position="174"/>
    </location>
</feature>
<dbReference type="GO" id="GO:0055085">
    <property type="term" value="P:transmembrane transport"/>
    <property type="evidence" value="ECO:0007669"/>
    <property type="project" value="InterPro"/>
</dbReference>
<organism evidence="8 9">
    <name type="scientific">Haloactinospora alba</name>
    <dbReference type="NCBI Taxonomy" id="405555"/>
    <lineage>
        <taxon>Bacteria</taxon>
        <taxon>Bacillati</taxon>
        <taxon>Actinomycetota</taxon>
        <taxon>Actinomycetes</taxon>
        <taxon>Streptosporangiales</taxon>
        <taxon>Nocardiopsidaceae</taxon>
        <taxon>Haloactinospora</taxon>
    </lineage>
</organism>
<keyword evidence="3 6" id="KW-1133">Transmembrane helix</keyword>
<keyword evidence="4 6" id="KW-0472">Membrane</keyword>
<protein>
    <submittedName>
        <fullName evidence="8">Small-conductance mechanosensitive channel</fullName>
    </submittedName>
</protein>
<keyword evidence="2 6" id="KW-0812">Transmembrane</keyword>
<evidence type="ECO:0000313" key="8">
    <source>
        <dbReference type="EMBL" id="TQN31356.1"/>
    </source>
</evidence>
<evidence type="ECO:0000256" key="2">
    <source>
        <dbReference type="ARBA" id="ARBA00022692"/>
    </source>
</evidence>
<evidence type="ECO:0000256" key="5">
    <source>
        <dbReference type="SAM" id="MobiDB-lite"/>
    </source>
</evidence>
<dbReference type="OrthoDB" id="9792218at2"/>
<dbReference type="SUPFAM" id="SSF50182">
    <property type="entry name" value="Sm-like ribonucleoproteins"/>
    <property type="match status" value="1"/>
</dbReference>
<dbReference type="AlphaFoldDB" id="A0A543NHN2"/>
<dbReference type="PANTHER" id="PTHR30566">
    <property type="entry name" value="YNAI-RELATED MECHANOSENSITIVE ION CHANNEL"/>
    <property type="match status" value="1"/>
</dbReference>
<accession>A0A543NHN2</accession>
<feature type="transmembrane region" description="Helical" evidence="6">
    <location>
        <begin position="6"/>
        <end position="27"/>
    </location>
</feature>
<dbReference type="Pfam" id="PF00924">
    <property type="entry name" value="MS_channel_2nd"/>
    <property type="match status" value="1"/>
</dbReference>